<feature type="region of interest" description="Disordered" evidence="1">
    <location>
        <begin position="16"/>
        <end position="64"/>
    </location>
</feature>
<evidence type="ECO:0000256" key="1">
    <source>
        <dbReference type="SAM" id="MobiDB-lite"/>
    </source>
</evidence>
<feature type="compositionally biased region" description="Basic and acidic residues" evidence="1">
    <location>
        <begin position="43"/>
        <end position="54"/>
    </location>
</feature>
<dbReference type="EMBL" id="LVHG01000044">
    <property type="protein sequence ID" value="OAK63605.1"/>
    <property type="molecule type" value="Genomic_DNA"/>
</dbReference>
<feature type="compositionally biased region" description="Basic and acidic residues" evidence="1">
    <location>
        <begin position="16"/>
        <end position="33"/>
    </location>
</feature>
<protein>
    <submittedName>
        <fullName evidence="2">Uncharacterized protein</fullName>
    </submittedName>
</protein>
<dbReference type="AlphaFoldDB" id="A0AA91DNC9"/>
<evidence type="ECO:0000313" key="3">
    <source>
        <dbReference type="Proteomes" id="UP000077852"/>
    </source>
</evidence>
<proteinExistence type="predicted"/>
<evidence type="ECO:0000313" key="2">
    <source>
        <dbReference type="EMBL" id="OAK63605.1"/>
    </source>
</evidence>
<name>A0AA91DNC9_VARPD</name>
<comment type="caution">
    <text evidence="2">The sequence shown here is derived from an EMBL/GenBank/DDBJ whole genome shotgun (WGS) entry which is preliminary data.</text>
</comment>
<reference evidence="2 3" key="1">
    <citation type="submission" date="2016-03" db="EMBL/GenBank/DDBJ databases">
        <title>Genome sequence of Variovorax paradoxus KB5.</title>
        <authorList>
            <person name="Jeong H."/>
            <person name="Hong C.E."/>
            <person name="Jo S.H."/>
            <person name="Park J.M."/>
        </authorList>
    </citation>
    <scope>NUCLEOTIDE SEQUENCE [LARGE SCALE GENOMIC DNA]</scope>
    <source>
        <strain evidence="2 3">KB5</strain>
    </source>
</reference>
<accession>A0AA91DNC9</accession>
<gene>
    <name evidence="2" type="ORF">A3K87_16065</name>
</gene>
<organism evidence="2 3">
    <name type="scientific">Variovorax paradoxus</name>
    <dbReference type="NCBI Taxonomy" id="34073"/>
    <lineage>
        <taxon>Bacteria</taxon>
        <taxon>Pseudomonadati</taxon>
        <taxon>Pseudomonadota</taxon>
        <taxon>Betaproteobacteria</taxon>
        <taxon>Burkholderiales</taxon>
        <taxon>Comamonadaceae</taxon>
        <taxon>Variovorax</taxon>
    </lineage>
</organism>
<dbReference type="Proteomes" id="UP000077852">
    <property type="component" value="Unassembled WGS sequence"/>
</dbReference>
<sequence>MVVCVTIAVTPMTAVHEDMHQRTRQKKQERQGAEEVGAVFAQEEVRRDGAHDDQADGITRAPER</sequence>